<name>A0A067TDZ5_GALM3</name>
<accession>A0A067TDZ5</accession>
<dbReference type="AlphaFoldDB" id="A0A067TDZ5"/>
<gene>
    <name evidence="2" type="ORF">GALMADRAFT_279007</name>
</gene>
<dbReference type="OrthoDB" id="3543113at2759"/>
<dbReference type="Proteomes" id="UP000027222">
    <property type="component" value="Unassembled WGS sequence"/>
</dbReference>
<keyword evidence="3" id="KW-1185">Reference proteome</keyword>
<dbReference type="EMBL" id="KL142377">
    <property type="protein sequence ID" value="KDR77208.1"/>
    <property type="molecule type" value="Genomic_DNA"/>
</dbReference>
<evidence type="ECO:0000313" key="3">
    <source>
        <dbReference type="Proteomes" id="UP000027222"/>
    </source>
</evidence>
<sequence length="558" mass="61216">MNQSSVHSTAVGLNDGAPIDFEPRDRDDDQGVPPSAQSQVLDNPDLLEVILASFHVPQAGPDTPSRIPFPDSQHLVWASLTARPFFDPAMTILWRSMDSWLPLLQLIPVLRKEGGVYNMHGVVHRQDLQRLDVYGRHIRRLDLRSMHQAVSPYIYTYILRHQPCLFPALRELVIPNIERIGLENLPGLFLTVAASLSELSLGGIGPSTESVAGSLLQSVCIEAKSLRRLVLTGRFTTSSLSNVNQFTNLEALEIHSCGANLPQETLKTFSELVSLKSLKISLDDALISDPLSTSLSFEALHNLEISASAVGVHAILRRVTVHHLTTIRIHLTSLGPGKPQESPTQCIQAIGLMTRATKSLKTINITSEAGSVRIPAAELTHLKAWTKVAHIDMVVGEVLPEVLNRLLSTGSWKSIQTLILRSGLAPGQEGGVSTTSIFGWLQSLVFLPNVKHLTTSVAFSLNQPEVDTWRSAVQGPPVCHNLQDLVFLPLESRPKLNCPDQTVENAFIFAQGINHYCPHLRNFDLSRMAGTYVNSDWGKGVELMVIGLQKATSNVHVC</sequence>
<evidence type="ECO:0000256" key="1">
    <source>
        <dbReference type="SAM" id="MobiDB-lite"/>
    </source>
</evidence>
<evidence type="ECO:0008006" key="4">
    <source>
        <dbReference type="Google" id="ProtNLM"/>
    </source>
</evidence>
<dbReference type="SUPFAM" id="SSF52047">
    <property type="entry name" value="RNI-like"/>
    <property type="match status" value="1"/>
</dbReference>
<organism evidence="2 3">
    <name type="scientific">Galerina marginata (strain CBS 339.88)</name>
    <dbReference type="NCBI Taxonomy" id="685588"/>
    <lineage>
        <taxon>Eukaryota</taxon>
        <taxon>Fungi</taxon>
        <taxon>Dikarya</taxon>
        <taxon>Basidiomycota</taxon>
        <taxon>Agaricomycotina</taxon>
        <taxon>Agaricomycetes</taxon>
        <taxon>Agaricomycetidae</taxon>
        <taxon>Agaricales</taxon>
        <taxon>Agaricineae</taxon>
        <taxon>Strophariaceae</taxon>
        <taxon>Galerina</taxon>
    </lineage>
</organism>
<dbReference type="HOGENOM" id="CLU_021164_3_1_1"/>
<reference evidence="3" key="1">
    <citation type="journal article" date="2014" name="Proc. Natl. Acad. Sci. U.S.A.">
        <title>Extensive sampling of basidiomycete genomes demonstrates inadequacy of the white-rot/brown-rot paradigm for wood decay fungi.</title>
        <authorList>
            <person name="Riley R."/>
            <person name="Salamov A.A."/>
            <person name="Brown D.W."/>
            <person name="Nagy L.G."/>
            <person name="Floudas D."/>
            <person name="Held B.W."/>
            <person name="Levasseur A."/>
            <person name="Lombard V."/>
            <person name="Morin E."/>
            <person name="Otillar R."/>
            <person name="Lindquist E.A."/>
            <person name="Sun H."/>
            <person name="LaButti K.M."/>
            <person name="Schmutz J."/>
            <person name="Jabbour D."/>
            <person name="Luo H."/>
            <person name="Baker S.E."/>
            <person name="Pisabarro A.G."/>
            <person name="Walton J.D."/>
            <person name="Blanchette R.A."/>
            <person name="Henrissat B."/>
            <person name="Martin F."/>
            <person name="Cullen D."/>
            <person name="Hibbett D.S."/>
            <person name="Grigoriev I.V."/>
        </authorList>
    </citation>
    <scope>NUCLEOTIDE SEQUENCE [LARGE SCALE GENOMIC DNA]</scope>
    <source>
        <strain evidence="3">CBS 339.88</strain>
    </source>
</reference>
<feature type="region of interest" description="Disordered" evidence="1">
    <location>
        <begin position="1"/>
        <end position="39"/>
    </location>
</feature>
<proteinExistence type="predicted"/>
<evidence type="ECO:0000313" key="2">
    <source>
        <dbReference type="EMBL" id="KDR77208.1"/>
    </source>
</evidence>
<dbReference type="Gene3D" id="3.80.10.10">
    <property type="entry name" value="Ribonuclease Inhibitor"/>
    <property type="match status" value="1"/>
</dbReference>
<dbReference type="STRING" id="685588.A0A067TDZ5"/>
<protein>
    <recommendedName>
        <fullName evidence="4">F-box domain-containing protein</fullName>
    </recommendedName>
</protein>
<dbReference type="InterPro" id="IPR032675">
    <property type="entry name" value="LRR_dom_sf"/>
</dbReference>